<gene>
    <name evidence="2" type="ORF">rCG_33953</name>
</gene>
<organism evidence="2 3">
    <name type="scientific">Rattus norvegicus</name>
    <name type="common">Rat</name>
    <dbReference type="NCBI Taxonomy" id="10116"/>
    <lineage>
        <taxon>Eukaryota</taxon>
        <taxon>Metazoa</taxon>
        <taxon>Chordata</taxon>
        <taxon>Craniata</taxon>
        <taxon>Vertebrata</taxon>
        <taxon>Euteleostomi</taxon>
        <taxon>Mammalia</taxon>
        <taxon>Eutheria</taxon>
        <taxon>Euarchontoglires</taxon>
        <taxon>Glires</taxon>
        <taxon>Rodentia</taxon>
        <taxon>Myomorpha</taxon>
        <taxon>Muroidea</taxon>
        <taxon>Muridae</taxon>
        <taxon>Murinae</taxon>
        <taxon>Rattus</taxon>
    </lineage>
</organism>
<evidence type="ECO:0000256" key="1">
    <source>
        <dbReference type="SAM" id="MobiDB-lite"/>
    </source>
</evidence>
<name>A6HKE8_RAT</name>
<evidence type="ECO:0000313" key="3">
    <source>
        <dbReference type="Proteomes" id="UP000234681"/>
    </source>
</evidence>
<dbReference type="AlphaFoldDB" id="A6HKE8"/>
<dbReference type="Proteomes" id="UP000234681">
    <property type="component" value="Chromosome 10"/>
</dbReference>
<feature type="compositionally biased region" description="Polar residues" evidence="1">
    <location>
        <begin position="40"/>
        <end position="49"/>
    </location>
</feature>
<evidence type="ECO:0000313" key="2">
    <source>
        <dbReference type="EMBL" id="EDM06502.1"/>
    </source>
</evidence>
<proteinExistence type="predicted"/>
<protein>
    <submittedName>
        <fullName evidence="2">RCG33953, isoform CRA_b</fullName>
    </submittedName>
</protein>
<dbReference type="EMBL" id="CH473948">
    <property type="protein sequence ID" value="EDM06502.1"/>
    <property type="molecule type" value="Genomic_DNA"/>
</dbReference>
<accession>A6HKE8</accession>
<sequence length="58" mass="6165">MAKVQKKMAGQTPLDLPTWSLDIYLISLFSLGPDPGCRRTATSSGTQQDKGAVTVAGR</sequence>
<reference evidence="2 3" key="1">
    <citation type="submission" date="2005-07" db="EMBL/GenBank/DDBJ databases">
        <authorList>
            <person name="Mural R.J."/>
            <person name="Li P.W."/>
            <person name="Adams M.D."/>
            <person name="Amanatides P.G."/>
            <person name="Baden-Tillson H."/>
            <person name="Barnstead M."/>
            <person name="Chin S.H."/>
            <person name="Dew I."/>
            <person name="Evans C.A."/>
            <person name="Ferriera S."/>
            <person name="Flanigan M."/>
            <person name="Fosler C."/>
            <person name="Glodek A."/>
            <person name="Gu Z."/>
            <person name="Holt R.A."/>
            <person name="Jennings D."/>
            <person name="Kraft C.L."/>
            <person name="Lu F."/>
            <person name="Nguyen T."/>
            <person name="Nusskern D.R."/>
            <person name="Pfannkoch C.M."/>
            <person name="Sitter C."/>
            <person name="Sutton G.G."/>
            <person name="Venter J.C."/>
            <person name="Wang Z."/>
            <person name="Woodage T."/>
            <person name="Zheng X.H."/>
            <person name="Zhong F."/>
        </authorList>
    </citation>
    <scope>NUCLEOTIDE SEQUENCE [LARGE SCALE GENOMIC DNA]</scope>
    <source>
        <strain>BN</strain>
        <strain evidence="3">Sprague-Dawley</strain>
    </source>
</reference>
<feature type="region of interest" description="Disordered" evidence="1">
    <location>
        <begin position="38"/>
        <end position="58"/>
    </location>
</feature>